<comment type="caution">
    <text evidence="1">The sequence shown here is derived from an EMBL/GenBank/DDBJ whole genome shotgun (WGS) entry which is preliminary data.</text>
</comment>
<organism evidence="1 2">
    <name type="scientific">Pseudomonas amygdali pv. lachrymans</name>
    <name type="common">Pseudomonas syringae pv. lachrymans</name>
    <dbReference type="NCBI Taxonomy" id="53707"/>
    <lineage>
        <taxon>Bacteria</taxon>
        <taxon>Pseudomonadati</taxon>
        <taxon>Pseudomonadota</taxon>
        <taxon>Gammaproteobacteria</taxon>
        <taxon>Pseudomonadales</taxon>
        <taxon>Pseudomonadaceae</taxon>
        <taxon>Pseudomonas</taxon>
        <taxon>Pseudomonas amygdali</taxon>
    </lineage>
</organism>
<evidence type="ECO:0000313" key="2">
    <source>
        <dbReference type="Proteomes" id="UP000050265"/>
    </source>
</evidence>
<evidence type="ECO:0000313" key="1">
    <source>
        <dbReference type="EMBL" id="KPX73824.1"/>
    </source>
</evidence>
<protein>
    <submittedName>
        <fullName evidence="1">Uncharacterized protein</fullName>
    </submittedName>
</protein>
<dbReference type="PATRIC" id="fig|53707.9.peg.1401"/>
<accession>A0A0P9TPL3</accession>
<dbReference type="AlphaFoldDB" id="A0A0P9TPL3"/>
<name>A0A0P9TPL3_PSEAV</name>
<reference evidence="1 2" key="1">
    <citation type="submission" date="2015-09" db="EMBL/GenBank/DDBJ databases">
        <title>Genome announcement of multiple Pseudomonas syringae strains.</title>
        <authorList>
            <person name="Thakur S."/>
            <person name="Wang P.W."/>
            <person name="Gong Y."/>
            <person name="Weir B.S."/>
            <person name="Guttman D.S."/>
        </authorList>
    </citation>
    <scope>NUCLEOTIDE SEQUENCE [LARGE SCALE GENOMIC DNA]</scope>
    <source>
        <strain evidence="1 2">ICMP3507</strain>
    </source>
</reference>
<dbReference type="Proteomes" id="UP000050265">
    <property type="component" value="Unassembled WGS sequence"/>
</dbReference>
<gene>
    <name evidence="1" type="ORF">ALO35_102420</name>
</gene>
<proteinExistence type="predicted"/>
<sequence length="48" mass="5673">MFLMINHWGKCYEKISTSVAVVFVFGQSSCRLLGDNYKNTYDYKRTWA</sequence>
<dbReference type="EMBL" id="LJQP01000115">
    <property type="protein sequence ID" value="KPX73824.1"/>
    <property type="molecule type" value="Genomic_DNA"/>
</dbReference>